<organism evidence="2 3">
    <name type="scientific">Sorangium cellulosum</name>
    <name type="common">Polyangium cellulosum</name>
    <dbReference type="NCBI Taxonomy" id="56"/>
    <lineage>
        <taxon>Bacteria</taxon>
        <taxon>Pseudomonadati</taxon>
        <taxon>Myxococcota</taxon>
        <taxon>Polyangia</taxon>
        <taxon>Polyangiales</taxon>
        <taxon>Polyangiaceae</taxon>
        <taxon>Sorangium</taxon>
    </lineage>
</organism>
<evidence type="ECO:0000313" key="3">
    <source>
        <dbReference type="Proteomes" id="UP000295497"/>
    </source>
</evidence>
<dbReference type="AlphaFoldDB" id="A0A4P2QLK0"/>
<dbReference type="Proteomes" id="UP000295497">
    <property type="component" value="Chromosome"/>
</dbReference>
<evidence type="ECO:0000313" key="2">
    <source>
        <dbReference type="EMBL" id="AUX30363.1"/>
    </source>
</evidence>
<gene>
    <name evidence="2" type="ORF">SOCE836_024660</name>
</gene>
<feature type="region of interest" description="Disordered" evidence="1">
    <location>
        <begin position="1"/>
        <end position="36"/>
    </location>
</feature>
<reference evidence="2 3" key="1">
    <citation type="submission" date="2015-09" db="EMBL/GenBank/DDBJ databases">
        <title>Sorangium comparison.</title>
        <authorList>
            <person name="Zaburannyi N."/>
            <person name="Bunk B."/>
            <person name="Overmann J."/>
            <person name="Mueller R."/>
        </authorList>
    </citation>
    <scope>NUCLEOTIDE SEQUENCE [LARGE SCALE GENOMIC DNA]</scope>
    <source>
        <strain evidence="2 3">So ce836</strain>
    </source>
</reference>
<name>A0A4P2QLK0_SORCE</name>
<dbReference type="EMBL" id="CP012672">
    <property type="protein sequence ID" value="AUX30363.1"/>
    <property type="molecule type" value="Genomic_DNA"/>
</dbReference>
<evidence type="ECO:0000256" key="1">
    <source>
        <dbReference type="SAM" id="MobiDB-lite"/>
    </source>
</evidence>
<proteinExistence type="predicted"/>
<sequence>MTADTGELRHRFHRRTSAGASYDSNGYSLGRLTDSR</sequence>
<feature type="compositionally biased region" description="Polar residues" evidence="1">
    <location>
        <begin position="18"/>
        <end position="27"/>
    </location>
</feature>
<protein>
    <submittedName>
        <fullName evidence="2">Uncharacterized protein</fullName>
    </submittedName>
</protein>
<accession>A0A4P2QLK0</accession>